<dbReference type="EMBL" id="UOFA01000013">
    <property type="protein sequence ID" value="VAW43697.1"/>
    <property type="molecule type" value="Genomic_DNA"/>
</dbReference>
<keyword evidence="1" id="KW-0812">Transmembrane</keyword>
<protein>
    <recommendedName>
        <fullName evidence="2">Lnb N-terminal periplasmic domain-containing protein</fullName>
    </recommendedName>
</protein>
<evidence type="ECO:0000313" key="3">
    <source>
        <dbReference type="EMBL" id="VAW43697.1"/>
    </source>
</evidence>
<name>A0A3B0VZ60_9ZZZZ</name>
<sequence>MKRLSCALIILLCCQISSATSVRLVTIGPGDAFWSAFGHTAIAIDDAVYGFGYFSFDDDIVSSFIRNRMQYDIGVSDFSYEIRLAQQQNRDFSVIELNFSAADSKQLSDYLQWYILPENQSYSYDYFLNNCSTKVRDLLELAFGEAFKQRAQLIAEGSSPNSYIDQTFPAKHQGLMNFGLALGYGWPAYTARNAWELMAFPVYFEQYLINEYNSELSPRQLIFQAKASNPITSFLLSHWLLILYVSMWSLLLAFKSTQQFMAKTWFVWHGLIGLMLLALWLLTPHMVADWNFNVLLMMPLGLLITKYHRLIPVVALGWLGWFLVAIYLKAWYLIPLLLPAFMALKIMSETRLN</sequence>
<feature type="domain" description="Lnb N-terminal periplasmic" evidence="2">
    <location>
        <begin position="18"/>
        <end position="145"/>
    </location>
</feature>
<evidence type="ECO:0000259" key="2">
    <source>
        <dbReference type="Pfam" id="PF13387"/>
    </source>
</evidence>
<dbReference type="AlphaFoldDB" id="A0A3B0VZ60"/>
<reference evidence="3" key="1">
    <citation type="submission" date="2018-06" db="EMBL/GenBank/DDBJ databases">
        <authorList>
            <person name="Zhirakovskaya E."/>
        </authorList>
    </citation>
    <scope>NUCLEOTIDE SEQUENCE</scope>
</reference>
<dbReference type="Pfam" id="PF13387">
    <property type="entry name" value="Lnb_N"/>
    <property type="match status" value="1"/>
</dbReference>
<feature type="non-terminal residue" evidence="3">
    <location>
        <position position="353"/>
    </location>
</feature>
<keyword evidence="1" id="KW-0472">Membrane</keyword>
<dbReference type="InterPro" id="IPR025178">
    <property type="entry name" value="Lnb_N"/>
</dbReference>
<feature type="transmembrane region" description="Helical" evidence="1">
    <location>
        <begin position="266"/>
        <end position="287"/>
    </location>
</feature>
<feature type="transmembrane region" description="Helical" evidence="1">
    <location>
        <begin position="234"/>
        <end position="254"/>
    </location>
</feature>
<keyword evidence="1" id="KW-1133">Transmembrane helix</keyword>
<organism evidence="3">
    <name type="scientific">hydrothermal vent metagenome</name>
    <dbReference type="NCBI Taxonomy" id="652676"/>
    <lineage>
        <taxon>unclassified sequences</taxon>
        <taxon>metagenomes</taxon>
        <taxon>ecological metagenomes</taxon>
    </lineage>
</organism>
<gene>
    <name evidence="3" type="ORF">MNBD_GAMMA02-1457</name>
</gene>
<evidence type="ECO:0000256" key="1">
    <source>
        <dbReference type="SAM" id="Phobius"/>
    </source>
</evidence>
<proteinExistence type="predicted"/>
<accession>A0A3B0VZ60</accession>